<keyword evidence="3" id="KW-1185">Reference proteome</keyword>
<protein>
    <submittedName>
        <fullName evidence="2">Uncharacterized protein</fullName>
    </submittedName>
</protein>
<organism evidence="2 3">
    <name type="scientific">Nostoc paludosum FACHB-159</name>
    <dbReference type="NCBI Taxonomy" id="2692908"/>
    <lineage>
        <taxon>Bacteria</taxon>
        <taxon>Bacillati</taxon>
        <taxon>Cyanobacteriota</taxon>
        <taxon>Cyanophyceae</taxon>
        <taxon>Nostocales</taxon>
        <taxon>Nostocaceae</taxon>
        <taxon>Nostoc</taxon>
    </lineage>
</organism>
<evidence type="ECO:0000313" key="3">
    <source>
        <dbReference type="Proteomes" id="UP000637383"/>
    </source>
</evidence>
<evidence type="ECO:0000256" key="1">
    <source>
        <dbReference type="SAM" id="MobiDB-lite"/>
    </source>
</evidence>
<accession>A0ABR8KAJ1</accession>
<gene>
    <name evidence="2" type="ORF">H6H03_21955</name>
</gene>
<dbReference type="RefSeq" id="WP_190957145.1">
    <property type="nucleotide sequence ID" value="NZ_JACJTU010000022.1"/>
</dbReference>
<dbReference type="Proteomes" id="UP000637383">
    <property type="component" value="Unassembled WGS sequence"/>
</dbReference>
<name>A0ABR8KAJ1_9NOSO</name>
<dbReference type="EMBL" id="JACJTU010000022">
    <property type="protein sequence ID" value="MBD2736520.1"/>
    <property type="molecule type" value="Genomic_DNA"/>
</dbReference>
<feature type="compositionally biased region" description="Low complexity" evidence="1">
    <location>
        <begin position="21"/>
        <end position="32"/>
    </location>
</feature>
<proteinExistence type="predicted"/>
<evidence type="ECO:0000313" key="2">
    <source>
        <dbReference type="EMBL" id="MBD2736520.1"/>
    </source>
</evidence>
<reference evidence="2 3" key="1">
    <citation type="journal article" date="2020" name="ISME J.">
        <title>Comparative genomics reveals insights into cyanobacterial evolution and habitat adaptation.</title>
        <authorList>
            <person name="Chen M.Y."/>
            <person name="Teng W.K."/>
            <person name="Zhao L."/>
            <person name="Hu C.X."/>
            <person name="Zhou Y.K."/>
            <person name="Han B.P."/>
            <person name="Song L.R."/>
            <person name="Shu W.S."/>
        </authorList>
    </citation>
    <scope>NUCLEOTIDE SEQUENCE [LARGE SCALE GENOMIC DNA]</scope>
    <source>
        <strain evidence="2 3">FACHB-159</strain>
    </source>
</reference>
<comment type="caution">
    <text evidence="2">The sequence shown here is derived from an EMBL/GenBank/DDBJ whole genome shotgun (WGS) entry which is preliminary data.</text>
</comment>
<sequence length="55" mass="5616">MGQTVSVGGVGGVGGWGSINSLSPHTPHTSLSPPAPLPFCSPSPHLPIPKNNFLW</sequence>
<feature type="region of interest" description="Disordered" evidence="1">
    <location>
        <begin position="16"/>
        <end position="36"/>
    </location>
</feature>